<comment type="caution">
    <text evidence="6">The sequence shown here is derived from an EMBL/GenBank/DDBJ whole genome shotgun (WGS) entry which is preliminary data.</text>
</comment>
<dbReference type="GO" id="GO:0044727">
    <property type="term" value="P:epigenetic programing of male pronucleus"/>
    <property type="evidence" value="ECO:0007669"/>
    <property type="project" value="TreeGrafter"/>
</dbReference>
<comment type="subcellular location">
    <subcellularLocation>
        <location evidence="2">Cytoplasm</location>
    </subcellularLocation>
    <subcellularLocation>
        <location evidence="1">Nucleus</location>
    </subcellularLocation>
</comment>
<dbReference type="GO" id="GO:0042393">
    <property type="term" value="F:histone binding"/>
    <property type="evidence" value="ECO:0007669"/>
    <property type="project" value="TreeGrafter"/>
</dbReference>
<dbReference type="EMBL" id="JAROKS010000022">
    <property type="protein sequence ID" value="KAK1789408.1"/>
    <property type="molecule type" value="Genomic_DNA"/>
</dbReference>
<proteinExistence type="predicted"/>
<evidence type="ECO:0000313" key="7">
    <source>
        <dbReference type="Proteomes" id="UP001239994"/>
    </source>
</evidence>
<keyword evidence="7" id="KW-1185">Reference proteome</keyword>
<dbReference type="GO" id="GO:0003682">
    <property type="term" value="F:chromatin binding"/>
    <property type="evidence" value="ECO:0007669"/>
    <property type="project" value="TreeGrafter"/>
</dbReference>
<organism evidence="6 7">
    <name type="scientific">Electrophorus voltai</name>
    <dbReference type="NCBI Taxonomy" id="2609070"/>
    <lineage>
        <taxon>Eukaryota</taxon>
        <taxon>Metazoa</taxon>
        <taxon>Chordata</taxon>
        <taxon>Craniata</taxon>
        <taxon>Vertebrata</taxon>
        <taxon>Euteleostomi</taxon>
        <taxon>Actinopterygii</taxon>
        <taxon>Neopterygii</taxon>
        <taxon>Teleostei</taxon>
        <taxon>Ostariophysi</taxon>
        <taxon>Gymnotiformes</taxon>
        <taxon>Gymnotoidei</taxon>
        <taxon>Gymnotidae</taxon>
        <taxon>Electrophorus</taxon>
    </lineage>
</organism>
<evidence type="ECO:0000256" key="2">
    <source>
        <dbReference type="ARBA" id="ARBA00004496"/>
    </source>
</evidence>
<feature type="region of interest" description="Disordered" evidence="5">
    <location>
        <begin position="1"/>
        <end position="52"/>
    </location>
</feature>
<dbReference type="PANTHER" id="PTHR35678">
    <property type="entry name" value="PROTEIN STPG4"/>
    <property type="match status" value="1"/>
</dbReference>
<keyword evidence="3" id="KW-0963">Cytoplasm</keyword>
<name>A0AAD9DQG4_9TELE</name>
<evidence type="ECO:0000313" key="6">
    <source>
        <dbReference type="EMBL" id="KAK1789408.1"/>
    </source>
</evidence>
<dbReference type="Proteomes" id="UP001239994">
    <property type="component" value="Unassembled WGS sequence"/>
</dbReference>
<feature type="compositionally biased region" description="Polar residues" evidence="5">
    <location>
        <begin position="10"/>
        <end position="24"/>
    </location>
</feature>
<dbReference type="Pfam" id="PF07004">
    <property type="entry name" value="SHIPPO-rpt"/>
    <property type="match status" value="4"/>
</dbReference>
<dbReference type="GO" id="GO:0005737">
    <property type="term" value="C:cytoplasm"/>
    <property type="evidence" value="ECO:0007669"/>
    <property type="project" value="UniProtKB-SubCell"/>
</dbReference>
<dbReference type="GO" id="GO:0001940">
    <property type="term" value="C:male pronucleus"/>
    <property type="evidence" value="ECO:0007669"/>
    <property type="project" value="TreeGrafter"/>
</dbReference>
<dbReference type="AlphaFoldDB" id="A0AAD9DQG4"/>
<dbReference type="PANTHER" id="PTHR35678:SF1">
    <property type="entry name" value="PROTEIN STPG4"/>
    <property type="match status" value="1"/>
</dbReference>
<evidence type="ECO:0000256" key="5">
    <source>
        <dbReference type="SAM" id="MobiDB-lite"/>
    </source>
</evidence>
<gene>
    <name evidence="6" type="ORF">P4O66_015336</name>
</gene>
<reference evidence="6" key="1">
    <citation type="submission" date="2023-03" db="EMBL/GenBank/DDBJ databases">
        <title>Electrophorus voltai genome.</title>
        <authorList>
            <person name="Bian C."/>
        </authorList>
    </citation>
    <scope>NUCLEOTIDE SEQUENCE</scope>
    <source>
        <strain evidence="6">CB-2022</strain>
        <tissue evidence="6">Muscle</tissue>
    </source>
</reference>
<evidence type="ECO:0008006" key="8">
    <source>
        <dbReference type="Google" id="ProtNLM"/>
    </source>
</evidence>
<dbReference type="GO" id="GO:0042585">
    <property type="term" value="C:germinal vesicle"/>
    <property type="evidence" value="ECO:0007669"/>
    <property type="project" value="TreeGrafter"/>
</dbReference>
<accession>A0AAD9DQG4</accession>
<evidence type="ECO:0000256" key="3">
    <source>
        <dbReference type="ARBA" id="ARBA00022490"/>
    </source>
</evidence>
<protein>
    <recommendedName>
        <fullName evidence="8">O(6)-methylguanine-induced apoptosis 2</fullName>
    </recommendedName>
</protein>
<dbReference type="InterPro" id="IPR010736">
    <property type="entry name" value="SHIPPO-rpt"/>
</dbReference>
<keyword evidence="4" id="KW-0539">Nucleus</keyword>
<feature type="non-terminal residue" evidence="6">
    <location>
        <position position="274"/>
    </location>
</feature>
<sequence>NENPGPGSYLSHTSAAPSSPSFSMKGTGGLASKALRAGRRPQRGIPGPDAYNLQSSLLRKNDFGRGLSRTFRPPIAIKAVASLQKTPAPNQYNVSYAGVQADSVVSAKAAFVSKTRRNVIFAGSEKGPSPCHYSVKDTATQTGPKVLVSCFKSNSARIQPLADRQVPGPGAYSPYQAPEPVQRTILPRRHYLGISAPAMPLPKEPPAPGPGHYDVVDYAGPPKSLMASAAFVSGTSRWRQETRAHSGLGPGSYEPDVLTKQSFLHNHAKIWIPA</sequence>
<evidence type="ECO:0000256" key="4">
    <source>
        <dbReference type="ARBA" id="ARBA00023242"/>
    </source>
</evidence>
<evidence type="ECO:0000256" key="1">
    <source>
        <dbReference type="ARBA" id="ARBA00004123"/>
    </source>
</evidence>
<dbReference type="GO" id="GO:0001939">
    <property type="term" value="C:female pronucleus"/>
    <property type="evidence" value="ECO:0007669"/>
    <property type="project" value="TreeGrafter"/>
</dbReference>